<dbReference type="Proteomes" id="UP001234581">
    <property type="component" value="Unassembled WGS sequence"/>
</dbReference>
<dbReference type="InterPro" id="IPR017441">
    <property type="entry name" value="Protein_kinase_ATP_BS"/>
</dbReference>
<dbReference type="FunFam" id="1.10.510.10:FF:000112">
    <property type="entry name" value="Putative dual specificity tyrosine-phosphorylation-regulated kinase 2"/>
    <property type="match status" value="1"/>
</dbReference>
<evidence type="ECO:0000256" key="5">
    <source>
        <dbReference type="ARBA" id="ARBA00022741"/>
    </source>
</evidence>
<evidence type="ECO:0000256" key="12">
    <source>
        <dbReference type="SAM" id="MobiDB-lite"/>
    </source>
</evidence>
<keyword evidence="5 11" id="KW-0547">Nucleotide-binding</keyword>
<dbReference type="PROSITE" id="PS50011">
    <property type="entry name" value="PROTEIN_KINASE_DOM"/>
    <property type="match status" value="1"/>
</dbReference>
<feature type="compositionally biased region" description="Polar residues" evidence="12">
    <location>
        <begin position="117"/>
        <end position="131"/>
    </location>
</feature>
<feature type="compositionally biased region" description="Basic and acidic residues" evidence="12">
    <location>
        <begin position="256"/>
        <end position="265"/>
    </location>
</feature>
<dbReference type="SUPFAM" id="SSF56112">
    <property type="entry name" value="Protein kinase-like (PK-like)"/>
    <property type="match status" value="1"/>
</dbReference>
<dbReference type="InterPro" id="IPR008271">
    <property type="entry name" value="Ser/Thr_kinase_AS"/>
</dbReference>
<keyword evidence="3" id="KW-0723">Serine/threonine-protein kinase</keyword>
<comment type="catalytic activity">
    <reaction evidence="8">
        <text>L-seryl-[protein] + ATP = O-phospho-L-seryl-[protein] + ADP + H(+)</text>
        <dbReference type="Rhea" id="RHEA:17989"/>
        <dbReference type="Rhea" id="RHEA-COMP:9863"/>
        <dbReference type="Rhea" id="RHEA-COMP:11604"/>
        <dbReference type="ChEBI" id="CHEBI:15378"/>
        <dbReference type="ChEBI" id="CHEBI:29999"/>
        <dbReference type="ChEBI" id="CHEBI:30616"/>
        <dbReference type="ChEBI" id="CHEBI:83421"/>
        <dbReference type="ChEBI" id="CHEBI:456216"/>
        <dbReference type="EC" id="2.7.12.1"/>
    </reaction>
</comment>
<evidence type="ECO:0000313" key="15">
    <source>
        <dbReference type="Proteomes" id="UP001234581"/>
    </source>
</evidence>
<comment type="catalytic activity">
    <reaction evidence="10">
        <text>L-tyrosyl-[protein] + ATP = O-phospho-L-tyrosyl-[protein] + ADP + H(+)</text>
        <dbReference type="Rhea" id="RHEA:10596"/>
        <dbReference type="Rhea" id="RHEA-COMP:10136"/>
        <dbReference type="Rhea" id="RHEA-COMP:20101"/>
        <dbReference type="ChEBI" id="CHEBI:15378"/>
        <dbReference type="ChEBI" id="CHEBI:30616"/>
        <dbReference type="ChEBI" id="CHEBI:46858"/>
        <dbReference type="ChEBI" id="CHEBI:61978"/>
        <dbReference type="ChEBI" id="CHEBI:456216"/>
        <dbReference type="EC" id="2.7.12.1"/>
    </reaction>
</comment>
<dbReference type="PROSITE" id="PS00107">
    <property type="entry name" value="PROTEIN_KINASE_ATP"/>
    <property type="match status" value="1"/>
</dbReference>
<feature type="compositionally biased region" description="Low complexity" evidence="12">
    <location>
        <begin position="767"/>
        <end position="780"/>
    </location>
</feature>
<dbReference type="PANTHER" id="PTHR24058">
    <property type="entry name" value="DUAL SPECIFICITY PROTEIN KINASE"/>
    <property type="match status" value="1"/>
</dbReference>
<evidence type="ECO:0000256" key="4">
    <source>
        <dbReference type="ARBA" id="ARBA00022679"/>
    </source>
</evidence>
<keyword evidence="4" id="KW-0808">Transferase</keyword>
<reference evidence="14 15" key="1">
    <citation type="submission" date="2023-03" db="EMBL/GenBank/DDBJ databases">
        <title>Genome sequence of Lichtheimia ornata CBS 291.66.</title>
        <authorList>
            <person name="Mohabir J.T."/>
            <person name="Shea T.P."/>
            <person name="Kurbessoian T."/>
            <person name="Berby B."/>
            <person name="Fontaine J."/>
            <person name="Livny J."/>
            <person name="Gnirke A."/>
            <person name="Stajich J.E."/>
            <person name="Cuomo C.A."/>
        </authorList>
    </citation>
    <scope>NUCLEOTIDE SEQUENCE [LARGE SCALE GENOMIC DNA]</scope>
    <source>
        <strain evidence="14">CBS 291.66</strain>
    </source>
</reference>
<protein>
    <recommendedName>
        <fullName evidence="2">dual-specificity kinase</fullName>
        <ecNumber evidence="2">2.7.12.1</ecNumber>
    </recommendedName>
</protein>
<dbReference type="EMBL" id="JARTCD010000010">
    <property type="protein sequence ID" value="KAJ8660995.1"/>
    <property type="molecule type" value="Genomic_DNA"/>
</dbReference>
<feature type="compositionally biased region" description="Polar residues" evidence="12">
    <location>
        <begin position="745"/>
        <end position="766"/>
    </location>
</feature>
<dbReference type="PROSITE" id="PS00108">
    <property type="entry name" value="PROTEIN_KINASE_ST"/>
    <property type="match status" value="1"/>
</dbReference>
<feature type="region of interest" description="Disordered" evidence="12">
    <location>
        <begin position="622"/>
        <end position="780"/>
    </location>
</feature>
<feature type="compositionally biased region" description="Polar residues" evidence="12">
    <location>
        <begin position="164"/>
        <end position="192"/>
    </location>
</feature>
<evidence type="ECO:0000256" key="8">
    <source>
        <dbReference type="ARBA" id="ARBA00049003"/>
    </source>
</evidence>
<feature type="compositionally biased region" description="Low complexity" evidence="12">
    <location>
        <begin position="59"/>
        <end position="74"/>
    </location>
</feature>
<feature type="compositionally biased region" description="Low complexity" evidence="12">
    <location>
        <begin position="853"/>
        <end position="866"/>
    </location>
</feature>
<feature type="compositionally biased region" description="Low complexity" evidence="12">
    <location>
        <begin position="686"/>
        <end position="707"/>
    </location>
</feature>
<dbReference type="GO" id="GO:0005524">
    <property type="term" value="F:ATP binding"/>
    <property type="evidence" value="ECO:0007669"/>
    <property type="project" value="UniProtKB-UniRule"/>
</dbReference>
<dbReference type="RefSeq" id="XP_058345908.1">
    <property type="nucleotide sequence ID" value="XM_058483289.1"/>
</dbReference>
<evidence type="ECO:0000259" key="13">
    <source>
        <dbReference type="PROSITE" id="PS50011"/>
    </source>
</evidence>
<dbReference type="GO" id="GO:0004674">
    <property type="term" value="F:protein serine/threonine kinase activity"/>
    <property type="evidence" value="ECO:0007669"/>
    <property type="project" value="UniProtKB-KW"/>
</dbReference>
<comment type="similarity">
    <text evidence="1">Belongs to the protein kinase superfamily. CMGC Ser/Thr protein kinase family. MNB/DYRK subfamily.</text>
</comment>
<comment type="caution">
    <text evidence="14">The sequence shown here is derived from an EMBL/GenBank/DDBJ whole genome shotgun (WGS) entry which is preliminary data.</text>
</comment>
<name>A0AAD7Y044_9FUNG</name>
<dbReference type="PANTHER" id="PTHR24058:SF22">
    <property type="entry name" value="DUAL SPECIFICITY TYROSINE-PHOSPHORYLATION-REGULATED KINASE 4"/>
    <property type="match status" value="1"/>
</dbReference>
<evidence type="ECO:0000256" key="11">
    <source>
        <dbReference type="PROSITE-ProRule" id="PRU10141"/>
    </source>
</evidence>
<sequence length="1292" mass="142287">MSSSTTVSGHYIAEPWIEKQQGHVIHRHHQQHDPPLHQSIISSSDRRGGVKMLGDGRYTKSTASSRSRARPTGADETQLNTRKSIKELRQSIQNDAGMSRDGIFEAFAQVDNDDPIPSTTTAASVKSSITPIQRRKSTNTTNATNTSSIPANSLNLRIRRRSTKAATTDESSSSSPRIRAMATTTGNSNNPESPRVRALQTKKSTESINSSRRRTSTAAAAASAASSPRAQPIATSGGGGGTNTRFVSSSARKLGHGTEEADANKTTRRLAATSDTDVKACGSSSDAFRLADHLRDSLVVERRLARQEFGLHSEKGGSHAATTHGMDARKPTLDAAITTRRASTTKAASSNNRAEVITDVKRRLSLGKERIRDLEKNVVGSPKSAAVASRAEPRRRTLSSGSILRTALKDEHGRRKSTTSAARLNTPTSPAAAATRGGDDNTREESLVMLATKRRSVIANSRTSSAASRRQETPAEDNKPRRRMSRGTPATSEATNSTRTRKKSIVAMDDSNLGVRRARRMSRTESLKEGVPTDPSLNAALAWRTKTQADQESFIARRQATRKPIASSNGSTTTTGRRRGKTLPGNLASPPPIHTLNLPPMKMEPIHVNMPKLTTGTTPIATTRASASRSSQRSTTTPNDNSGEEDATNKENATTTTTRKSHLGISNERRSSIKTPRIAPSSPREAATATNNNAGISSAAASPRARPLNTRRPSATNTRKLSLTSNKSYGDDVSPSLGPARTRKISTNSIGGTVAPSTTRATSLYGTSGPSSRKSSVTSSTMEYESVVDKEVGIQRHRAMSLQERLQAMVRQHTENAAIKDSYASDMQYSMIRTERRPSALRAQQQQHDMMDDTATTTTPSSPGSDPYAWDLSSSGLRAPKSPTTAIKCYSKYLSLYERMEIQQYGEVYFVGHHAHKNPATPEHPEQNYGYDDERGDYNIVLQDHLAYRYEVIDVLGRGSFGQVVKCFDHKTGDTMAIKLIRNKKRFHAQAQTEIKILQNLVDWDPEDQHHNVRMTDYFVFRNHLCIACECLSINLYEFIKANNYKGFNLSLIKRFTVQILQSLCLLYEHGVIHCDLKPENILLKHPSRSTIKVIDFGSSCLETDRVYTYIQSRFYRSPEVILGMSYNMAIDMWSLGCILAELCTGLPIFPGENEHEQLACIMEILGVPSRYLIEQSSRRKLFFDSSGNPRIIPNSRGKKRRPGTKTLAQVLRCTDPRFLDFVERCLQWDPERRMTPDQALCHDWILHSSRHSNGHKYTTPVAVCNTPGASGSTMHDEEATNHHHLAAVEQF</sequence>
<evidence type="ECO:0000256" key="1">
    <source>
        <dbReference type="ARBA" id="ARBA00008867"/>
    </source>
</evidence>
<evidence type="ECO:0000313" key="14">
    <source>
        <dbReference type="EMBL" id="KAJ8660995.1"/>
    </source>
</evidence>
<feature type="domain" description="Protein kinase" evidence="13">
    <location>
        <begin position="950"/>
        <end position="1246"/>
    </location>
</feature>
<dbReference type="InterPro" id="IPR050494">
    <property type="entry name" value="Ser_Thr_dual-spec_kinase"/>
</dbReference>
<accession>A0AAD7Y044</accession>
<dbReference type="GO" id="GO:0005856">
    <property type="term" value="C:cytoskeleton"/>
    <property type="evidence" value="ECO:0007669"/>
    <property type="project" value="TreeGrafter"/>
</dbReference>
<feature type="region of interest" description="Disordered" evidence="12">
    <location>
        <begin position="379"/>
        <end position="511"/>
    </location>
</feature>
<dbReference type="Gene3D" id="3.30.10.30">
    <property type="entry name" value="DYRK"/>
    <property type="match status" value="1"/>
</dbReference>
<dbReference type="EC" id="2.7.12.1" evidence="2"/>
<dbReference type="Gene3D" id="3.30.200.20">
    <property type="entry name" value="Phosphorylase Kinase, domain 1"/>
    <property type="match status" value="1"/>
</dbReference>
<keyword evidence="6" id="KW-0418">Kinase</keyword>
<feature type="region of interest" description="Disordered" evidence="12">
    <location>
        <begin position="838"/>
        <end position="866"/>
    </location>
</feature>
<feature type="compositionally biased region" description="Low complexity" evidence="12">
    <location>
        <begin position="622"/>
        <end position="637"/>
    </location>
</feature>
<dbReference type="Gene3D" id="1.10.510.10">
    <property type="entry name" value="Transferase(Phosphotransferase) domain 1"/>
    <property type="match status" value="1"/>
</dbReference>
<feature type="region of interest" description="Disordered" evidence="12">
    <location>
        <begin position="557"/>
        <end position="592"/>
    </location>
</feature>
<feature type="compositionally biased region" description="Polar residues" evidence="12">
    <location>
        <begin position="488"/>
        <end position="498"/>
    </location>
</feature>
<dbReference type="InterPro" id="IPR042521">
    <property type="entry name" value="DYRK"/>
</dbReference>
<evidence type="ECO:0000256" key="9">
    <source>
        <dbReference type="ARBA" id="ARBA00049308"/>
    </source>
</evidence>
<feature type="binding site" evidence="11">
    <location>
        <position position="979"/>
    </location>
    <ligand>
        <name>ATP</name>
        <dbReference type="ChEBI" id="CHEBI:30616"/>
    </ligand>
</feature>
<feature type="compositionally biased region" description="Basic and acidic residues" evidence="12">
    <location>
        <begin position="469"/>
        <end position="479"/>
    </location>
</feature>
<dbReference type="SMART" id="SM00220">
    <property type="entry name" value="S_TKc"/>
    <property type="match status" value="1"/>
</dbReference>
<proteinExistence type="inferred from homology"/>
<evidence type="ECO:0000256" key="7">
    <source>
        <dbReference type="ARBA" id="ARBA00022840"/>
    </source>
</evidence>
<feature type="compositionally biased region" description="Polar residues" evidence="12">
    <location>
        <begin position="711"/>
        <end position="728"/>
    </location>
</feature>
<comment type="catalytic activity">
    <reaction evidence="9">
        <text>L-threonyl-[protein] + ATP = O-phospho-L-threonyl-[protein] + ADP + H(+)</text>
        <dbReference type="Rhea" id="RHEA:46608"/>
        <dbReference type="Rhea" id="RHEA-COMP:11060"/>
        <dbReference type="Rhea" id="RHEA-COMP:11605"/>
        <dbReference type="ChEBI" id="CHEBI:15378"/>
        <dbReference type="ChEBI" id="CHEBI:30013"/>
        <dbReference type="ChEBI" id="CHEBI:30616"/>
        <dbReference type="ChEBI" id="CHEBI:61977"/>
        <dbReference type="ChEBI" id="CHEBI:456216"/>
        <dbReference type="EC" id="2.7.12.1"/>
    </reaction>
</comment>
<gene>
    <name evidence="14" type="ORF">O0I10_003217</name>
</gene>
<feature type="compositionally biased region" description="Basic and acidic residues" evidence="12">
    <location>
        <begin position="437"/>
        <end position="446"/>
    </location>
</feature>
<dbReference type="InterPro" id="IPR000719">
    <property type="entry name" value="Prot_kinase_dom"/>
</dbReference>
<evidence type="ECO:0000256" key="3">
    <source>
        <dbReference type="ARBA" id="ARBA00022527"/>
    </source>
</evidence>
<organism evidence="14 15">
    <name type="scientific">Lichtheimia ornata</name>
    <dbReference type="NCBI Taxonomy" id="688661"/>
    <lineage>
        <taxon>Eukaryota</taxon>
        <taxon>Fungi</taxon>
        <taxon>Fungi incertae sedis</taxon>
        <taxon>Mucoromycota</taxon>
        <taxon>Mucoromycotina</taxon>
        <taxon>Mucoromycetes</taxon>
        <taxon>Mucorales</taxon>
        <taxon>Lichtheimiaceae</taxon>
        <taxon>Lichtheimia</taxon>
    </lineage>
</organism>
<dbReference type="CDD" id="cd14210">
    <property type="entry name" value="PKc_DYRK"/>
    <property type="match status" value="1"/>
</dbReference>
<feature type="region of interest" description="Disordered" evidence="12">
    <location>
        <begin position="32"/>
        <end position="79"/>
    </location>
</feature>
<feature type="region of interest" description="Disordered" evidence="12">
    <location>
        <begin position="111"/>
        <end position="267"/>
    </location>
</feature>
<evidence type="ECO:0000256" key="6">
    <source>
        <dbReference type="ARBA" id="ARBA00022777"/>
    </source>
</evidence>
<keyword evidence="15" id="KW-1185">Reference proteome</keyword>
<dbReference type="GeneID" id="83210630"/>
<feature type="compositionally biased region" description="Low complexity" evidence="12">
    <location>
        <begin position="138"/>
        <end position="153"/>
    </location>
</feature>
<feature type="compositionally biased region" description="Polar residues" evidence="12">
    <location>
        <begin position="418"/>
        <end position="429"/>
    </location>
</feature>
<feature type="compositionally biased region" description="Low complexity" evidence="12">
    <location>
        <begin position="459"/>
        <end position="468"/>
    </location>
</feature>
<dbReference type="InterPro" id="IPR011009">
    <property type="entry name" value="Kinase-like_dom_sf"/>
</dbReference>
<dbReference type="Pfam" id="PF00069">
    <property type="entry name" value="Pkinase"/>
    <property type="match status" value="1"/>
</dbReference>
<keyword evidence="7 11" id="KW-0067">ATP-binding</keyword>
<dbReference type="GO" id="GO:0004712">
    <property type="term" value="F:protein serine/threonine/tyrosine kinase activity"/>
    <property type="evidence" value="ECO:0007669"/>
    <property type="project" value="UniProtKB-EC"/>
</dbReference>
<dbReference type="GO" id="GO:0005737">
    <property type="term" value="C:cytoplasm"/>
    <property type="evidence" value="ECO:0007669"/>
    <property type="project" value="TreeGrafter"/>
</dbReference>
<evidence type="ECO:0000256" key="2">
    <source>
        <dbReference type="ARBA" id="ARBA00013203"/>
    </source>
</evidence>
<feature type="compositionally biased region" description="Low complexity" evidence="12">
    <location>
        <begin position="216"/>
        <end position="230"/>
    </location>
</feature>
<evidence type="ECO:0000256" key="10">
    <source>
        <dbReference type="ARBA" id="ARBA00051680"/>
    </source>
</evidence>